<dbReference type="AlphaFoldDB" id="A0AA46NZU9"/>
<evidence type="ECO:0008006" key="4">
    <source>
        <dbReference type="Google" id="ProtNLM"/>
    </source>
</evidence>
<dbReference type="Proteomes" id="UP001164064">
    <property type="component" value="Chromosome"/>
</dbReference>
<evidence type="ECO:0000313" key="2">
    <source>
        <dbReference type="EMBL" id="UYF72121.1"/>
    </source>
</evidence>
<reference evidence="2" key="1">
    <citation type="journal article" date="2022" name="J Glob Antimicrob Resist">
        <title>Comparative analysis of IMP-4- and OXA-58-containing plasmids of three carbapenemase-producing Acinetobacter ursingii strains in the Netherlands.</title>
        <authorList>
            <person name="Hendrickx A.P.A."/>
            <person name="Schade R.P."/>
            <person name="Landman F."/>
            <person name="Bosch T."/>
            <person name="Schouls L.M."/>
            <person name="van Dijk K."/>
        </authorList>
    </citation>
    <scope>NUCLEOTIDE SEQUENCE</scope>
    <source>
        <strain evidence="2">RIVM_C010559</strain>
    </source>
</reference>
<dbReference type="RefSeq" id="WP_263512801.1">
    <property type="nucleotide sequence ID" value="NZ_CP089051.1"/>
</dbReference>
<protein>
    <recommendedName>
        <fullName evidence="4">Pilus assembly protein PilX</fullName>
    </recommendedName>
</protein>
<evidence type="ECO:0000313" key="3">
    <source>
        <dbReference type="Proteomes" id="UP001164064"/>
    </source>
</evidence>
<proteinExistence type="predicted"/>
<organism evidence="2 3">
    <name type="scientific">Acinetobacter ursingii</name>
    <dbReference type="NCBI Taxonomy" id="108980"/>
    <lineage>
        <taxon>Bacteria</taxon>
        <taxon>Pseudomonadati</taxon>
        <taxon>Pseudomonadota</taxon>
        <taxon>Gammaproteobacteria</taxon>
        <taxon>Moraxellales</taxon>
        <taxon>Moraxellaceae</taxon>
        <taxon>Acinetobacter</taxon>
    </lineage>
</organism>
<dbReference type="EMBL" id="CP089051">
    <property type="protein sequence ID" value="UYF72121.1"/>
    <property type="molecule type" value="Genomic_DNA"/>
</dbReference>
<evidence type="ECO:0000256" key="1">
    <source>
        <dbReference type="SAM" id="Phobius"/>
    </source>
</evidence>
<feature type="transmembrane region" description="Helical" evidence="1">
    <location>
        <begin position="12"/>
        <end position="34"/>
    </location>
</feature>
<keyword evidence="1" id="KW-0812">Transmembrane</keyword>
<keyword evidence="1" id="KW-1133">Transmembrane helix</keyword>
<accession>A0AA46NZU9</accession>
<gene>
    <name evidence="2" type="ORF">LSO60_02210</name>
</gene>
<name>A0AA46NZU9_9GAMM</name>
<keyword evidence="1" id="KW-0472">Membrane</keyword>
<sequence length="253" mass="27855">MKNIRVFKKAQTGAVLIVVLVMLVLLTIAGTWAIRSGLITLNIATNSQAQSLLMQNSDSVFFTLENQTSDALKFANMRIGDGMLAYVMRPENKNKELVFCIRGTVADNFAGSRYGSIVYWNGTSISNSDMGKNGFCKTSRSLDFLSKRAAVMTQVSVRAAPNDKDWEHMLSGDDKETSKRQDVQKVIITATSLLPNLSSSLESKVSSCLTDYTSFVDTTLTTANKTVTDCLADNSVPYSTQQMEYTLRYLNAS</sequence>